<dbReference type="EMBL" id="SRMF01000001">
    <property type="protein sequence ID" value="TGG95192.1"/>
    <property type="molecule type" value="Genomic_DNA"/>
</dbReference>
<keyword evidence="1 2" id="KW-0732">Signal</keyword>
<dbReference type="GO" id="GO:0030976">
    <property type="term" value="F:thiamine pyrophosphate binding"/>
    <property type="evidence" value="ECO:0007669"/>
    <property type="project" value="TreeGrafter"/>
</dbReference>
<evidence type="ECO:0000313" key="3">
    <source>
        <dbReference type="EMBL" id="TGG95192.1"/>
    </source>
</evidence>
<keyword evidence="4" id="KW-1185">Reference proteome</keyword>
<dbReference type="AlphaFoldDB" id="A0A4Z0WAM2"/>
<dbReference type="Proteomes" id="UP000297475">
    <property type="component" value="Unassembled WGS sequence"/>
</dbReference>
<dbReference type="GO" id="GO:0015888">
    <property type="term" value="P:thiamine transport"/>
    <property type="evidence" value="ECO:0007669"/>
    <property type="project" value="TreeGrafter"/>
</dbReference>
<reference evidence="3 4" key="1">
    <citation type="submission" date="2019-04" db="EMBL/GenBank/DDBJ databases">
        <title>Natronospirillum operosus gen. nov., sp. nov., a haloalkaliphilic satellite isolated from decaying biomass of laboratory culture of cyanobacterium Geitlerinema sp. and proposal of Natronospirillaceae fam. nov. and Saccharospirillaceae fam. nov.</title>
        <authorList>
            <person name="Kevbrin V."/>
            <person name="Boltyanskaya Y."/>
            <person name="Koziaeva V."/>
            <person name="Grouzdev D.S."/>
            <person name="Park M."/>
            <person name="Cho J."/>
        </authorList>
    </citation>
    <scope>NUCLEOTIDE SEQUENCE [LARGE SCALE GENOMIC DNA]</scope>
    <source>
        <strain evidence="3 4">G-116</strain>
    </source>
</reference>
<dbReference type="CDD" id="cd13544">
    <property type="entry name" value="PBP2_Fbp_like_1"/>
    <property type="match status" value="1"/>
</dbReference>
<comment type="caution">
    <text evidence="3">The sequence shown here is derived from an EMBL/GenBank/DDBJ whole genome shotgun (WGS) entry which is preliminary data.</text>
</comment>
<dbReference type="PANTHER" id="PTHR30006">
    <property type="entry name" value="THIAMINE-BINDING PERIPLASMIC PROTEIN-RELATED"/>
    <property type="match status" value="1"/>
</dbReference>
<dbReference type="GO" id="GO:0030288">
    <property type="term" value="C:outer membrane-bounded periplasmic space"/>
    <property type="evidence" value="ECO:0007669"/>
    <property type="project" value="TreeGrafter"/>
</dbReference>
<accession>A0A4Z0WAM2</accession>
<organism evidence="3 4">
    <name type="scientific">Natronospirillum operosum</name>
    <dbReference type="NCBI Taxonomy" id="2759953"/>
    <lineage>
        <taxon>Bacteria</taxon>
        <taxon>Pseudomonadati</taxon>
        <taxon>Pseudomonadota</taxon>
        <taxon>Gammaproteobacteria</taxon>
        <taxon>Oceanospirillales</taxon>
        <taxon>Natronospirillaceae</taxon>
        <taxon>Natronospirillum</taxon>
    </lineage>
</organism>
<dbReference type="Pfam" id="PF13343">
    <property type="entry name" value="SBP_bac_6"/>
    <property type="match status" value="1"/>
</dbReference>
<dbReference type="OrthoDB" id="179400at2"/>
<feature type="signal peptide" evidence="2">
    <location>
        <begin position="1"/>
        <end position="25"/>
    </location>
</feature>
<dbReference type="Gene3D" id="3.40.190.10">
    <property type="entry name" value="Periplasmic binding protein-like II"/>
    <property type="match status" value="2"/>
</dbReference>
<evidence type="ECO:0000313" key="4">
    <source>
        <dbReference type="Proteomes" id="UP000297475"/>
    </source>
</evidence>
<protein>
    <submittedName>
        <fullName evidence="3">ABC transporter substrate-binding protein</fullName>
    </submittedName>
</protein>
<evidence type="ECO:0000256" key="2">
    <source>
        <dbReference type="SAM" id="SignalP"/>
    </source>
</evidence>
<gene>
    <name evidence="3" type="ORF">E4656_01870</name>
</gene>
<dbReference type="PIRSF" id="PIRSF002825">
    <property type="entry name" value="CfbpA"/>
    <property type="match status" value="1"/>
</dbReference>
<dbReference type="SUPFAM" id="SSF53850">
    <property type="entry name" value="Periplasmic binding protein-like II"/>
    <property type="match status" value="1"/>
</dbReference>
<dbReference type="PANTHER" id="PTHR30006:SF2">
    <property type="entry name" value="ABC TRANSPORTER SUBSTRATE-BINDING PROTEIN"/>
    <property type="match status" value="1"/>
</dbReference>
<evidence type="ECO:0000256" key="1">
    <source>
        <dbReference type="ARBA" id="ARBA00022729"/>
    </source>
</evidence>
<feature type="chain" id="PRO_5021288720" evidence="2">
    <location>
        <begin position="26"/>
        <end position="335"/>
    </location>
</feature>
<proteinExistence type="predicted"/>
<dbReference type="GO" id="GO:0030975">
    <property type="term" value="F:thiamine binding"/>
    <property type="evidence" value="ECO:0007669"/>
    <property type="project" value="TreeGrafter"/>
</dbReference>
<sequence length="335" mass="36420">MLNRVCKCAISALVVSSMLATSAMADRLTVYIAFQEDHAVEAVRQFTRDTGINVNMVRMSAGEILARIRAESNNPQADVWYGGPADTFVAAGNEGLLAPYQSPNADVIDDTFKDADHLWTGVYVGALGFASNRDFLAANDIEAPRTWEDLLDPVFENEVLMAHPGSSGTAYTALYTTLLVNGGEDEGFEYLKRLHPQVQQYTTSGSAPGRMVGMSEAGVAVLFAHDIIKFQEEGFSNLELTIPEDGTGFEIGAVAKINGAPNPDAAQAFIDWTLTVEAQELGQSIGSYQNLTNPNAQEPPQAVQLDDINLLDYDAFEAGAQRNRLLQRWGDEVYN</sequence>
<dbReference type="InterPro" id="IPR026045">
    <property type="entry name" value="Ferric-bd"/>
</dbReference>
<name>A0A4Z0WAM2_9GAMM</name>